<accession>A0ABQ2FK07</accession>
<dbReference type="RefSeq" id="WP_189068937.1">
    <property type="nucleotide sequence ID" value="NZ_BMPE01000004.1"/>
</dbReference>
<evidence type="ECO:0000313" key="3">
    <source>
        <dbReference type="EMBL" id="GGL02194.1"/>
    </source>
</evidence>
<keyword evidence="4" id="KW-1185">Reference proteome</keyword>
<comment type="caution">
    <text evidence="3">The sequence shown here is derived from an EMBL/GenBank/DDBJ whole genome shotgun (WGS) entry which is preliminary data.</text>
</comment>
<proteinExistence type="predicted"/>
<sequence length="707" mass="74641">MKHLPLSLLSLTVLLASCGAPSTPQPGTPTSLTKPGGLAPAQGKVQNISTLDVSDAWRGTTWRVLKQDGDFTQVGADAATNPERGDTSATADLPLLCLNVDDRVAPDTASLETSSWAGGEVRATPPVSGTALTSRKTADAFCATEFGANWRMASTDGGSWSFTADGTLSPETRFWIAVDGQNANPWNSDGERFDAVIPDTTRVLGAQDRLGLLNASEDGRTLTLRSDSPILKDLKEGAALVSRPTEAAPGGVLGRVKAIENHGETTTVYLGDITLEEVIQDGDLDAAVKLDSSMIDYEKSGAMIQAQENTLSAQKTFNFFNFSRNPFCLYDHAARDLGCDDGAASGLRSRVPSTNYVTLDGQLSARADAFINASIRWFSVRRFDAGVELTESARATLEGKGSYGWNIDKDLTQWQIVFSPLTFFIGPVPVVITPILVPTVGTNGQITATLRYEATQSFNGRYGVEYNKGSGWSGINSSNWNFNAPPAPTVTGSAQVGAYLGAKGILALYSASTSGPQVFVHARAFAEGQANATYGPTGGSYSACLDAGVRADAGVAFPLITSSTWQARVVDWKRQIGCWNGTLPGGGGPTNPTGYTNVTLNFTSVQGSVEVYKYDPNSGASTRIGTLGGNGTLDITGQLNPVGDTIIKVSSIAYRPSGLFSSYRRNIDLAVTANGNTVYDPPATGCTSCHSAEVYQFTVNKANGTIR</sequence>
<evidence type="ECO:0000313" key="4">
    <source>
        <dbReference type="Proteomes" id="UP000604341"/>
    </source>
</evidence>
<dbReference type="Proteomes" id="UP000604341">
    <property type="component" value="Unassembled WGS sequence"/>
</dbReference>
<organism evidence="3 4">
    <name type="scientific">Deinococcus radiotolerans</name>
    <dbReference type="NCBI Taxonomy" id="1309407"/>
    <lineage>
        <taxon>Bacteria</taxon>
        <taxon>Thermotogati</taxon>
        <taxon>Deinococcota</taxon>
        <taxon>Deinococci</taxon>
        <taxon>Deinococcales</taxon>
        <taxon>Deinococcaceae</taxon>
        <taxon>Deinococcus</taxon>
    </lineage>
</organism>
<feature type="region of interest" description="Disordered" evidence="1">
    <location>
        <begin position="20"/>
        <end position="41"/>
    </location>
</feature>
<feature type="signal peptide" evidence="2">
    <location>
        <begin position="1"/>
        <end position="22"/>
    </location>
</feature>
<dbReference type="EMBL" id="BMPE01000004">
    <property type="protein sequence ID" value="GGL02194.1"/>
    <property type="molecule type" value="Genomic_DNA"/>
</dbReference>
<dbReference type="PROSITE" id="PS51257">
    <property type="entry name" value="PROKAR_LIPOPROTEIN"/>
    <property type="match status" value="1"/>
</dbReference>
<name>A0ABQ2FK07_9DEIO</name>
<gene>
    <name evidence="3" type="ORF">GCM10010844_20900</name>
</gene>
<feature type="chain" id="PRO_5045078934" evidence="2">
    <location>
        <begin position="23"/>
        <end position="707"/>
    </location>
</feature>
<protein>
    <submittedName>
        <fullName evidence="3">Uncharacterized protein</fullName>
    </submittedName>
</protein>
<evidence type="ECO:0000256" key="1">
    <source>
        <dbReference type="SAM" id="MobiDB-lite"/>
    </source>
</evidence>
<evidence type="ECO:0000256" key="2">
    <source>
        <dbReference type="SAM" id="SignalP"/>
    </source>
</evidence>
<reference evidence="4" key="1">
    <citation type="journal article" date="2019" name="Int. J. Syst. Evol. Microbiol.">
        <title>The Global Catalogue of Microorganisms (GCM) 10K type strain sequencing project: providing services to taxonomists for standard genome sequencing and annotation.</title>
        <authorList>
            <consortium name="The Broad Institute Genomics Platform"/>
            <consortium name="The Broad Institute Genome Sequencing Center for Infectious Disease"/>
            <person name="Wu L."/>
            <person name="Ma J."/>
        </authorList>
    </citation>
    <scope>NUCLEOTIDE SEQUENCE [LARGE SCALE GENOMIC DNA]</scope>
    <source>
        <strain evidence="4">JCM 19173</strain>
    </source>
</reference>
<keyword evidence="2" id="KW-0732">Signal</keyword>
<feature type="region of interest" description="Disordered" evidence="1">
    <location>
        <begin position="111"/>
        <end position="130"/>
    </location>
</feature>